<evidence type="ECO:0000256" key="9">
    <source>
        <dbReference type="ARBA" id="ARBA00023136"/>
    </source>
</evidence>
<reference evidence="11" key="1">
    <citation type="journal article" date="2023" name="Science">
        <title>Genome structures resolve the early diversification of teleost fishes.</title>
        <authorList>
            <person name="Parey E."/>
            <person name="Louis A."/>
            <person name="Montfort J."/>
            <person name="Bouchez O."/>
            <person name="Roques C."/>
            <person name="Iampietro C."/>
            <person name="Lluch J."/>
            <person name="Castinel A."/>
            <person name="Donnadieu C."/>
            <person name="Desvignes T."/>
            <person name="Floi Bucao C."/>
            <person name="Jouanno E."/>
            <person name="Wen M."/>
            <person name="Mejri S."/>
            <person name="Dirks R."/>
            <person name="Jansen H."/>
            <person name="Henkel C."/>
            <person name="Chen W.J."/>
            <person name="Zahm M."/>
            <person name="Cabau C."/>
            <person name="Klopp C."/>
            <person name="Thompson A.W."/>
            <person name="Robinson-Rechavi M."/>
            <person name="Braasch I."/>
            <person name="Lecointre G."/>
            <person name="Bobe J."/>
            <person name="Postlethwait J.H."/>
            <person name="Berthelot C."/>
            <person name="Roest Crollius H."/>
            <person name="Guiguen Y."/>
        </authorList>
    </citation>
    <scope>NUCLEOTIDE SEQUENCE</scope>
    <source>
        <strain evidence="11">Concon-B</strain>
    </source>
</reference>
<keyword evidence="9 10" id="KW-0472">Membrane</keyword>
<name>A0A9Q1DRV2_CONCO</name>
<dbReference type="EMBL" id="JAFJMO010000004">
    <property type="protein sequence ID" value="KAJ8279256.1"/>
    <property type="molecule type" value="Genomic_DNA"/>
</dbReference>
<protein>
    <recommendedName>
        <fullName evidence="10">Cytochrome c oxidase subunit 4</fullName>
    </recommendedName>
</protein>
<evidence type="ECO:0000256" key="4">
    <source>
        <dbReference type="ARBA" id="ARBA00011485"/>
    </source>
</evidence>
<proteinExistence type="inferred from homology"/>
<dbReference type="GO" id="GO:0045277">
    <property type="term" value="C:respiratory chain complex IV"/>
    <property type="evidence" value="ECO:0007669"/>
    <property type="project" value="InterPro"/>
</dbReference>
<evidence type="ECO:0000256" key="7">
    <source>
        <dbReference type="ARBA" id="ARBA00022989"/>
    </source>
</evidence>
<keyword evidence="12" id="KW-1185">Reference proteome</keyword>
<comment type="similarity">
    <text evidence="3 10">Belongs to the cytochrome c oxidase IV family.</text>
</comment>
<evidence type="ECO:0000256" key="3">
    <source>
        <dbReference type="ARBA" id="ARBA00008135"/>
    </source>
</evidence>
<dbReference type="OrthoDB" id="186013at2759"/>
<dbReference type="PANTHER" id="PTHR10707:SF13">
    <property type="entry name" value="CYTOCHROME C OXIDASE SUBUNIT 4"/>
    <property type="match status" value="1"/>
</dbReference>
<comment type="function">
    <text evidence="10">Component of the cytochrome c oxidase, the last enzyme in the mitochondrial electron transport chain which drives oxidative phosphorylation.</text>
</comment>
<dbReference type="Gene3D" id="1.10.442.10">
    <property type="entry name" value="Cytochrome c oxidase subunit IV"/>
    <property type="match status" value="1"/>
</dbReference>
<evidence type="ECO:0000313" key="11">
    <source>
        <dbReference type="EMBL" id="KAJ8279256.1"/>
    </source>
</evidence>
<accession>A0A9Q1DRV2</accession>
<keyword evidence="8 10" id="KW-0496">Mitochondrion</keyword>
<organism evidence="11 12">
    <name type="scientific">Conger conger</name>
    <name type="common">Conger eel</name>
    <name type="synonym">Muraena conger</name>
    <dbReference type="NCBI Taxonomy" id="82655"/>
    <lineage>
        <taxon>Eukaryota</taxon>
        <taxon>Metazoa</taxon>
        <taxon>Chordata</taxon>
        <taxon>Craniata</taxon>
        <taxon>Vertebrata</taxon>
        <taxon>Euteleostomi</taxon>
        <taxon>Actinopterygii</taxon>
        <taxon>Neopterygii</taxon>
        <taxon>Teleostei</taxon>
        <taxon>Anguilliformes</taxon>
        <taxon>Congridae</taxon>
        <taxon>Conger</taxon>
    </lineage>
</organism>
<evidence type="ECO:0000256" key="2">
    <source>
        <dbReference type="ARBA" id="ARBA00004673"/>
    </source>
</evidence>
<dbReference type="FunFam" id="1.10.442.10:FF:000001">
    <property type="entry name" value="Cytochrome c oxidase subunit 4 isoform 1"/>
    <property type="match status" value="1"/>
</dbReference>
<keyword evidence="6 10" id="KW-0999">Mitochondrion inner membrane</keyword>
<comment type="caution">
    <text evidence="11">The sequence shown here is derived from an EMBL/GenBank/DDBJ whole genome shotgun (WGS) entry which is preliminary data.</text>
</comment>
<evidence type="ECO:0000256" key="1">
    <source>
        <dbReference type="ARBA" id="ARBA00004434"/>
    </source>
</evidence>
<keyword evidence="5 10" id="KW-0812">Transmembrane</keyword>
<dbReference type="PANTHER" id="PTHR10707">
    <property type="entry name" value="CYTOCHROME C OXIDASE SUBUNIT IV"/>
    <property type="match status" value="1"/>
</dbReference>
<dbReference type="AlphaFoldDB" id="A0A9Q1DRV2"/>
<dbReference type="PRINTS" id="PR01873">
    <property type="entry name" value="CYTCOXIDASE4"/>
</dbReference>
<evidence type="ECO:0000313" key="12">
    <source>
        <dbReference type="Proteomes" id="UP001152803"/>
    </source>
</evidence>
<dbReference type="Pfam" id="PF02936">
    <property type="entry name" value="COX4"/>
    <property type="match status" value="1"/>
</dbReference>
<dbReference type="CDD" id="cd00922">
    <property type="entry name" value="Cyt_c_Oxidase_IV"/>
    <property type="match status" value="1"/>
</dbReference>
<dbReference type="GO" id="GO:0006123">
    <property type="term" value="P:mitochondrial electron transport, cytochrome c to oxygen"/>
    <property type="evidence" value="ECO:0007669"/>
    <property type="project" value="InterPro"/>
</dbReference>
<comment type="pathway">
    <text evidence="2 10">Energy metabolism; oxidative phosphorylation.</text>
</comment>
<feature type="transmembrane region" description="Helical" evidence="10">
    <location>
        <begin position="123"/>
        <end position="140"/>
    </location>
</feature>
<dbReference type="SUPFAM" id="SSF81406">
    <property type="entry name" value="Mitochondrial cytochrome c oxidase subunit IV"/>
    <property type="match status" value="1"/>
</dbReference>
<dbReference type="InterPro" id="IPR004203">
    <property type="entry name" value="Cyt_c_oxidase_su4_fam"/>
</dbReference>
<comment type="subunit">
    <text evidence="4">Component of the cytochrome c oxidase (complex IV, CIV), a multisubunit enzyme composed of 14 subunits. The complex is composed of a catalytic core of 3 subunits MT-CO1, MT-CO2 and MT-CO3, encoded in the mitochondrial DNA, and 11 supernumerary subunits COX4I, COX5A, COX5B, COX6A, COX6B, COX6C, COX7A, COX7B, COX7C, COX8 and NDUFA4, which are encoded in the nuclear genome. The complex exists as a monomer or a dimer and forms supercomplexes (SCs) in the inner mitochondrial membrane with NADH-ubiquinone oxidoreductase (complex I, CI) and ubiquinol-cytochrome c oxidoreductase (cytochrome b-c1 complex, complex III, CIII), resulting in different assemblies (supercomplex SCI(1)III(2)IV(1) and megacomplex MCI(2)III(2)IV(2)).</text>
</comment>
<dbReference type="GO" id="GO:0005743">
    <property type="term" value="C:mitochondrial inner membrane"/>
    <property type="evidence" value="ECO:0007669"/>
    <property type="project" value="UniProtKB-SubCell"/>
</dbReference>
<evidence type="ECO:0000256" key="6">
    <source>
        <dbReference type="ARBA" id="ARBA00022792"/>
    </source>
</evidence>
<gene>
    <name evidence="11" type="ORF">COCON_G00063220</name>
</gene>
<dbReference type="InterPro" id="IPR036639">
    <property type="entry name" value="Cyt_c_oxidase_su4_sf"/>
</dbReference>
<keyword evidence="7 10" id="KW-1133">Transmembrane helix</keyword>
<dbReference type="InterPro" id="IPR013288">
    <property type="entry name" value="Cyt_c_oxidase_su4"/>
</dbReference>
<evidence type="ECO:0000256" key="5">
    <source>
        <dbReference type="ARBA" id="ARBA00022692"/>
    </source>
</evidence>
<sequence length="188" mass="21967">MPSRQLFQATRKQRKVKMLACRSLAWGLQRAAWRGVSTTSRACTAASKDVIDSSLPQYTNRMDVPLPDRPFIMELNSEHRKLKEKEKGPWTNITKEEKIALYRMAYELTYAEMNKRTDEWKSVVGGVFFFLGLTGLVIWWQRVYVFGDVPHTLSAEWVEQGTQRAIDMRMNPVEGLASNWDYEKKQWK</sequence>
<evidence type="ECO:0000256" key="10">
    <source>
        <dbReference type="RuleBase" id="RU367145"/>
    </source>
</evidence>
<evidence type="ECO:0000256" key="8">
    <source>
        <dbReference type="ARBA" id="ARBA00023128"/>
    </source>
</evidence>
<dbReference type="Proteomes" id="UP001152803">
    <property type="component" value="Unassembled WGS sequence"/>
</dbReference>
<comment type="subcellular location">
    <subcellularLocation>
        <location evidence="1 10">Mitochondrion inner membrane</location>
        <topology evidence="1 10">Single-pass membrane protein</topology>
    </subcellularLocation>
</comment>